<keyword evidence="7" id="KW-1185">Reference proteome</keyword>
<comment type="similarity">
    <text evidence="4">Belongs to the dynactin subunits 5/6 family. Dynactin subunit 5 subfamily.</text>
</comment>
<dbReference type="AlphaFoldDB" id="A0A1Y2GBN0"/>
<evidence type="ECO:0000313" key="7">
    <source>
        <dbReference type="Proteomes" id="UP000193648"/>
    </source>
</evidence>
<keyword evidence="2" id="KW-0963">Cytoplasm</keyword>
<dbReference type="STRING" id="64571.A0A1Y2GBN0"/>
<dbReference type="EMBL" id="MCFF01000053">
    <property type="protein sequence ID" value="ORZ04988.1"/>
    <property type="molecule type" value="Genomic_DNA"/>
</dbReference>
<name>A0A1Y2GBN0_9FUNG</name>
<proteinExistence type="inferred from homology"/>
<dbReference type="Pfam" id="PF21711">
    <property type="entry name" value="DCTN5"/>
    <property type="match status" value="1"/>
</dbReference>
<dbReference type="PANTHER" id="PTHR46126:SF1">
    <property type="entry name" value="DYNACTIN SUBUNIT 5"/>
    <property type="match status" value="1"/>
</dbReference>
<dbReference type="PANTHER" id="PTHR46126">
    <property type="entry name" value="DYNACTIN SUBUNIT 5"/>
    <property type="match status" value="1"/>
</dbReference>
<gene>
    <name evidence="6" type="ORF">BCR41DRAFT_389755</name>
</gene>
<dbReference type="RefSeq" id="XP_021876852.1">
    <property type="nucleotide sequence ID" value="XM_022028156.1"/>
</dbReference>
<dbReference type="GeneID" id="33569999"/>
<accession>A0A1Y2GBN0</accession>
<evidence type="ECO:0000256" key="5">
    <source>
        <dbReference type="ARBA" id="ARBA00034865"/>
    </source>
</evidence>
<evidence type="ECO:0000256" key="4">
    <source>
        <dbReference type="ARBA" id="ARBA00034706"/>
    </source>
</evidence>
<evidence type="ECO:0000256" key="2">
    <source>
        <dbReference type="ARBA" id="ARBA00022490"/>
    </source>
</evidence>
<dbReference type="Proteomes" id="UP000193648">
    <property type="component" value="Unassembled WGS sequence"/>
</dbReference>
<keyword evidence="3" id="KW-0206">Cytoskeleton</keyword>
<comment type="subcellular location">
    <subcellularLocation>
        <location evidence="1">Cytoplasm</location>
        <location evidence="1">Cytoskeleton</location>
    </subcellularLocation>
</comment>
<evidence type="ECO:0000256" key="1">
    <source>
        <dbReference type="ARBA" id="ARBA00004245"/>
    </source>
</evidence>
<evidence type="ECO:0000313" key="6">
    <source>
        <dbReference type="EMBL" id="ORZ04988.1"/>
    </source>
</evidence>
<dbReference type="InterPro" id="IPR011004">
    <property type="entry name" value="Trimer_LpxA-like_sf"/>
</dbReference>
<protein>
    <recommendedName>
        <fullName evidence="5">Dynactin subunit 5</fullName>
    </recommendedName>
</protein>
<evidence type="ECO:0000256" key="3">
    <source>
        <dbReference type="ARBA" id="ARBA00023212"/>
    </source>
</evidence>
<dbReference type="SUPFAM" id="SSF51161">
    <property type="entry name" value="Trimeric LpxA-like enzymes"/>
    <property type="match status" value="1"/>
</dbReference>
<dbReference type="CDD" id="cd03359">
    <property type="entry name" value="LbH_Dynactin_5"/>
    <property type="match status" value="1"/>
</dbReference>
<dbReference type="InParanoid" id="A0A1Y2GBN0"/>
<dbReference type="Gene3D" id="2.160.10.10">
    <property type="entry name" value="Hexapeptide repeat proteins"/>
    <property type="match status" value="1"/>
</dbReference>
<dbReference type="OrthoDB" id="417208at2759"/>
<organism evidence="6 7">
    <name type="scientific">Lobosporangium transversale</name>
    <dbReference type="NCBI Taxonomy" id="64571"/>
    <lineage>
        <taxon>Eukaryota</taxon>
        <taxon>Fungi</taxon>
        <taxon>Fungi incertae sedis</taxon>
        <taxon>Mucoromycota</taxon>
        <taxon>Mortierellomycotina</taxon>
        <taxon>Mortierellomycetes</taxon>
        <taxon>Mortierellales</taxon>
        <taxon>Mortierellaceae</taxon>
        <taxon>Lobosporangium</taxon>
    </lineage>
</organism>
<sequence length="190" mass="20550">MDLPIIKYSKSEYIETDTGNKVSRKSVICGSQNIILGGKTILQTGSVIRGDLRRTGPGQAVVVSVGRYCFLSQGCVIRPPCKTYKGAFSYYPMKIGDHVTIGEGSIVQAASIGSFVSIGKNCVIGKFAIIKECSRIEDNTVIPANAVVPSFTIYSGSPGRLVDELPESIQEIFEARTKDRYAKFVPSTDV</sequence>
<dbReference type="InterPro" id="IPR047125">
    <property type="entry name" value="DCTN5"/>
</dbReference>
<reference evidence="6 7" key="1">
    <citation type="submission" date="2016-07" db="EMBL/GenBank/DDBJ databases">
        <title>Pervasive Adenine N6-methylation of Active Genes in Fungi.</title>
        <authorList>
            <consortium name="DOE Joint Genome Institute"/>
            <person name="Mondo S.J."/>
            <person name="Dannebaum R.O."/>
            <person name="Kuo R.C."/>
            <person name="Labutti K."/>
            <person name="Haridas S."/>
            <person name="Kuo A."/>
            <person name="Salamov A."/>
            <person name="Ahrendt S.R."/>
            <person name="Lipzen A."/>
            <person name="Sullivan W."/>
            <person name="Andreopoulos W.B."/>
            <person name="Clum A."/>
            <person name="Lindquist E."/>
            <person name="Daum C."/>
            <person name="Ramamoorthy G.K."/>
            <person name="Gryganskyi A."/>
            <person name="Culley D."/>
            <person name="Magnuson J.K."/>
            <person name="James T.Y."/>
            <person name="O'Malley M.A."/>
            <person name="Stajich J.E."/>
            <person name="Spatafora J.W."/>
            <person name="Visel A."/>
            <person name="Grigoriev I.V."/>
        </authorList>
    </citation>
    <scope>NUCLEOTIDE SEQUENCE [LARGE SCALE GENOMIC DNA]</scope>
    <source>
        <strain evidence="6 7">NRRL 3116</strain>
    </source>
</reference>
<comment type="caution">
    <text evidence="6">The sequence shown here is derived from an EMBL/GenBank/DDBJ whole genome shotgun (WGS) entry which is preliminary data.</text>
</comment>
<dbReference type="GO" id="GO:0005869">
    <property type="term" value="C:dynactin complex"/>
    <property type="evidence" value="ECO:0007669"/>
    <property type="project" value="TreeGrafter"/>
</dbReference>